<dbReference type="PANTHER" id="PTHR31087">
    <property type="match status" value="1"/>
</dbReference>
<keyword evidence="3" id="KW-1185">Reference proteome</keyword>
<dbReference type="KEGG" id="acaf:CA12_34140"/>
<dbReference type="InterPro" id="IPR007612">
    <property type="entry name" value="LOR"/>
</dbReference>
<protein>
    <recommendedName>
        <fullName evidence="4">LURP-one-related</fullName>
    </recommendedName>
</protein>
<name>A0A517PD37_9PLAN</name>
<evidence type="ECO:0000313" key="2">
    <source>
        <dbReference type="EMBL" id="QDT17294.1"/>
    </source>
</evidence>
<dbReference type="InterPro" id="IPR025659">
    <property type="entry name" value="Tubby-like_C"/>
</dbReference>
<dbReference type="InterPro" id="IPR038595">
    <property type="entry name" value="LOR_sf"/>
</dbReference>
<sequence>MKFQLRQKLLAFGDDFTIQDETGADRFFVDGAAFSIGDKLSFQDMDGNELVRIEQKILSLKTTYRIVQGDAVVATVTKKPFTLFREVFDVEDAAPGDLDATGDFFDRDYALTRDGRTVATVSKKFFSLTDSYGVDVADGEDAVLLLAVVVVIDQVSHDEN</sequence>
<organism evidence="2 3">
    <name type="scientific">Alienimonas californiensis</name>
    <dbReference type="NCBI Taxonomy" id="2527989"/>
    <lineage>
        <taxon>Bacteria</taxon>
        <taxon>Pseudomonadati</taxon>
        <taxon>Planctomycetota</taxon>
        <taxon>Planctomycetia</taxon>
        <taxon>Planctomycetales</taxon>
        <taxon>Planctomycetaceae</taxon>
        <taxon>Alienimonas</taxon>
    </lineage>
</organism>
<dbReference type="Gene3D" id="2.40.160.200">
    <property type="entry name" value="LURP1-related"/>
    <property type="match status" value="1"/>
</dbReference>
<dbReference type="SUPFAM" id="SSF54518">
    <property type="entry name" value="Tubby C-terminal domain-like"/>
    <property type="match status" value="1"/>
</dbReference>
<accession>A0A517PD37</accession>
<dbReference type="AlphaFoldDB" id="A0A517PD37"/>
<evidence type="ECO:0008006" key="4">
    <source>
        <dbReference type="Google" id="ProtNLM"/>
    </source>
</evidence>
<reference evidence="2 3" key="1">
    <citation type="submission" date="2019-02" db="EMBL/GenBank/DDBJ databases">
        <title>Deep-cultivation of Planctomycetes and their phenomic and genomic characterization uncovers novel biology.</title>
        <authorList>
            <person name="Wiegand S."/>
            <person name="Jogler M."/>
            <person name="Boedeker C."/>
            <person name="Pinto D."/>
            <person name="Vollmers J."/>
            <person name="Rivas-Marin E."/>
            <person name="Kohn T."/>
            <person name="Peeters S.H."/>
            <person name="Heuer A."/>
            <person name="Rast P."/>
            <person name="Oberbeckmann S."/>
            <person name="Bunk B."/>
            <person name="Jeske O."/>
            <person name="Meyerdierks A."/>
            <person name="Storesund J.E."/>
            <person name="Kallscheuer N."/>
            <person name="Luecker S."/>
            <person name="Lage O.M."/>
            <person name="Pohl T."/>
            <person name="Merkel B.J."/>
            <person name="Hornburger P."/>
            <person name="Mueller R.-W."/>
            <person name="Bruemmer F."/>
            <person name="Labrenz M."/>
            <person name="Spormann A.M."/>
            <person name="Op den Camp H."/>
            <person name="Overmann J."/>
            <person name="Amann R."/>
            <person name="Jetten M.S.M."/>
            <person name="Mascher T."/>
            <person name="Medema M.H."/>
            <person name="Devos D.P."/>
            <person name="Kaster A.-K."/>
            <person name="Ovreas L."/>
            <person name="Rohde M."/>
            <person name="Galperin M.Y."/>
            <person name="Jogler C."/>
        </authorList>
    </citation>
    <scope>NUCLEOTIDE SEQUENCE [LARGE SCALE GENOMIC DNA]</scope>
    <source>
        <strain evidence="2 3">CA12</strain>
    </source>
</reference>
<dbReference type="OrthoDB" id="652307at2"/>
<dbReference type="PANTHER" id="PTHR31087:SF161">
    <property type="entry name" value="TUBBY C 2 FAMILY PROTEIN"/>
    <property type="match status" value="1"/>
</dbReference>
<dbReference type="Pfam" id="PF04525">
    <property type="entry name" value="LOR"/>
    <property type="match status" value="1"/>
</dbReference>
<evidence type="ECO:0000313" key="3">
    <source>
        <dbReference type="Proteomes" id="UP000318741"/>
    </source>
</evidence>
<evidence type="ECO:0000256" key="1">
    <source>
        <dbReference type="ARBA" id="ARBA00005437"/>
    </source>
</evidence>
<gene>
    <name evidence="2" type="ORF">CA12_34140</name>
</gene>
<dbReference type="Proteomes" id="UP000318741">
    <property type="component" value="Chromosome"/>
</dbReference>
<dbReference type="RefSeq" id="WP_145360176.1">
    <property type="nucleotide sequence ID" value="NZ_CP036265.1"/>
</dbReference>
<dbReference type="EMBL" id="CP036265">
    <property type="protein sequence ID" value="QDT17294.1"/>
    <property type="molecule type" value="Genomic_DNA"/>
</dbReference>
<proteinExistence type="inferred from homology"/>
<comment type="similarity">
    <text evidence="1">Belongs to the LOR family.</text>
</comment>